<keyword evidence="3" id="KW-0963">Cytoplasm</keyword>
<evidence type="ECO:0000256" key="2">
    <source>
        <dbReference type="ARBA" id="ARBA00044777"/>
    </source>
</evidence>
<keyword evidence="3" id="KW-0131">Cell cycle</keyword>
<gene>
    <name evidence="3" type="primary">scpA</name>
    <name evidence="4" type="ORF">HMPREF1866_01578</name>
</gene>
<keyword evidence="3" id="KW-0132">Cell division</keyword>
<evidence type="ECO:0000256" key="1">
    <source>
        <dbReference type="ARBA" id="ARBA00022829"/>
    </source>
</evidence>
<dbReference type="PANTHER" id="PTHR33969:SF2">
    <property type="entry name" value="SEGREGATION AND CONDENSATION PROTEIN A"/>
    <property type="match status" value="1"/>
</dbReference>
<dbReference type="Pfam" id="PF02616">
    <property type="entry name" value="SMC_ScpA"/>
    <property type="match status" value="1"/>
</dbReference>
<comment type="subunit">
    <text evidence="3">Component of a cohesin-like complex composed of ScpA, ScpB and the Smc homodimer, in which ScpA and ScpB bind to the head domain of Smc. The presence of the three proteins is required for the association of the complex with DNA.</text>
</comment>
<proteinExistence type="inferred from homology"/>
<dbReference type="InterPro" id="IPR023093">
    <property type="entry name" value="ScpA-like_C"/>
</dbReference>
<dbReference type="STRING" id="467210.HMPREF1866_01578"/>
<dbReference type="HAMAP" id="MF_01805">
    <property type="entry name" value="ScpA"/>
    <property type="match status" value="1"/>
</dbReference>
<reference evidence="5" key="1">
    <citation type="submission" date="2016-01" db="EMBL/GenBank/DDBJ databases">
        <authorList>
            <person name="Mitreva M."/>
            <person name="Pepin K.H."/>
            <person name="Mihindukulasuriya K.A."/>
            <person name="Fulton R."/>
            <person name="Fronick C."/>
            <person name="O'Laughlin M."/>
            <person name="Miner T."/>
            <person name="Herter B."/>
            <person name="Rosa B.A."/>
            <person name="Cordes M."/>
            <person name="Tomlinson C."/>
            <person name="Wollam A."/>
            <person name="Palsikar V.B."/>
            <person name="Mardis E.R."/>
            <person name="Wilson R.K."/>
        </authorList>
    </citation>
    <scope>NUCLEOTIDE SEQUENCE [LARGE SCALE GENOMIC DNA]</scope>
    <source>
        <strain evidence="5">DNF00896</strain>
    </source>
</reference>
<accession>A0A133ZP14</accession>
<dbReference type="PATRIC" id="fig|467210.3.peg.1563"/>
<comment type="caution">
    <text evidence="4">The sequence shown here is derived from an EMBL/GenBank/DDBJ whole genome shotgun (WGS) entry which is preliminary data.</text>
</comment>
<dbReference type="EMBL" id="LSDA01000095">
    <property type="protein sequence ID" value="KXB57183.1"/>
    <property type="molecule type" value="Genomic_DNA"/>
</dbReference>
<evidence type="ECO:0000313" key="4">
    <source>
        <dbReference type="EMBL" id="KXB57183.1"/>
    </source>
</evidence>
<dbReference type="GO" id="GO:0006260">
    <property type="term" value="P:DNA replication"/>
    <property type="evidence" value="ECO:0007669"/>
    <property type="project" value="UniProtKB-UniRule"/>
</dbReference>
<keyword evidence="5" id="KW-1185">Reference proteome</keyword>
<sequence>MEISYKLERFEGPLDLLLYLIERDRVDIYDIPIVSITEQYLNYMNHLETDDLDLMSEFIVMATTLLDIKARMLLPLEEDEETNEVIDPRAELVERLLEYKKYKLMANELAGKYFDAEKILYKSPTIPDEVEQYKEPVDLDELFGDLNLHKLRQVFDRVMKQKDNRIDKVRSNFGTIKKEPVSLEAKIKDVMEYARKHRKFTFRALLEEQPTKLEVVVTFLSVLELMKIGKIALSQEEVFGEMQIETLEEEGKEETLDLSDILDG</sequence>
<comment type="similarity">
    <text evidence="3">Belongs to the ScpA family.</text>
</comment>
<organism evidence="4 5">
    <name type="scientific">Lachnoanaerobaculum saburreum</name>
    <dbReference type="NCBI Taxonomy" id="467210"/>
    <lineage>
        <taxon>Bacteria</taxon>
        <taxon>Bacillati</taxon>
        <taxon>Bacillota</taxon>
        <taxon>Clostridia</taxon>
        <taxon>Lachnospirales</taxon>
        <taxon>Lachnospiraceae</taxon>
        <taxon>Lachnoanaerobaculum</taxon>
    </lineage>
</organism>
<dbReference type="Proteomes" id="UP000070394">
    <property type="component" value="Unassembled WGS sequence"/>
</dbReference>
<dbReference type="RefSeq" id="WP_009445197.1">
    <property type="nucleotide sequence ID" value="NZ_KQ959831.1"/>
</dbReference>
<dbReference type="AlphaFoldDB" id="A0A133ZP14"/>
<dbReference type="GO" id="GO:0005737">
    <property type="term" value="C:cytoplasm"/>
    <property type="evidence" value="ECO:0007669"/>
    <property type="project" value="UniProtKB-SubCell"/>
</dbReference>
<protein>
    <recommendedName>
        <fullName evidence="2 3">Segregation and condensation protein A</fullName>
    </recommendedName>
</protein>
<dbReference type="Gene3D" id="1.10.10.580">
    <property type="entry name" value="Structural maintenance of chromosome 1. Chain E"/>
    <property type="match status" value="1"/>
</dbReference>
<comment type="function">
    <text evidence="3">Participates in chromosomal partition during cell division. May act via the formation of a condensin-like complex containing Smc and ScpB that pull DNA away from mid-cell into both cell halves.</text>
</comment>
<name>A0A133ZP14_9FIRM</name>
<dbReference type="GO" id="GO:0051301">
    <property type="term" value="P:cell division"/>
    <property type="evidence" value="ECO:0007669"/>
    <property type="project" value="UniProtKB-KW"/>
</dbReference>
<dbReference type="InterPro" id="IPR003768">
    <property type="entry name" value="ScpA"/>
</dbReference>
<keyword evidence="1 3" id="KW-0159">Chromosome partition</keyword>
<dbReference type="Gene3D" id="6.10.250.2410">
    <property type="match status" value="1"/>
</dbReference>
<dbReference type="GO" id="GO:0007059">
    <property type="term" value="P:chromosome segregation"/>
    <property type="evidence" value="ECO:0007669"/>
    <property type="project" value="UniProtKB-UniRule"/>
</dbReference>
<evidence type="ECO:0000256" key="3">
    <source>
        <dbReference type="HAMAP-Rule" id="MF_01805"/>
    </source>
</evidence>
<evidence type="ECO:0000313" key="5">
    <source>
        <dbReference type="Proteomes" id="UP000070394"/>
    </source>
</evidence>
<dbReference type="OrthoDB" id="9811016at2"/>
<dbReference type="PANTHER" id="PTHR33969">
    <property type="entry name" value="SEGREGATION AND CONDENSATION PROTEIN A"/>
    <property type="match status" value="1"/>
</dbReference>
<comment type="subcellular location">
    <subcellularLocation>
        <location evidence="3">Cytoplasm</location>
    </subcellularLocation>
    <text evidence="3">Associated with two foci at the outer edges of the nucleoid region in young cells, and at four foci within both cell halves in older cells.</text>
</comment>